<evidence type="ECO:0000256" key="8">
    <source>
        <dbReference type="ARBA" id="ARBA00043975"/>
    </source>
</evidence>
<reference evidence="11" key="1">
    <citation type="journal article" date="2023" name="BMC Genomics">
        <title>Chromosome-level genome assemblies of Cutaneotrichosporon spp. (Trichosporonales, Basidiomycota) reveal imbalanced evolution between nucleotide sequences and chromosome synteny.</title>
        <authorList>
            <person name="Kobayashi Y."/>
            <person name="Kayamori A."/>
            <person name="Aoki K."/>
            <person name="Shiwa Y."/>
            <person name="Matsutani M."/>
            <person name="Fujita N."/>
            <person name="Sugita T."/>
            <person name="Iwasaki W."/>
            <person name="Tanaka N."/>
            <person name="Takashima M."/>
        </authorList>
    </citation>
    <scope>NUCLEOTIDE SEQUENCE</scope>
    <source>
        <strain evidence="11">HIS016</strain>
    </source>
</reference>
<dbReference type="EMBL" id="BTCM01000009">
    <property type="protein sequence ID" value="GMK59840.1"/>
    <property type="molecule type" value="Genomic_DNA"/>
</dbReference>
<gene>
    <name evidence="11" type="primary">ctf18</name>
    <name evidence="11" type="ORF">CspeluHIS016_0900570</name>
</gene>
<evidence type="ECO:0000256" key="4">
    <source>
        <dbReference type="ARBA" id="ARBA00022840"/>
    </source>
</evidence>
<dbReference type="CDD" id="cd00009">
    <property type="entry name" value="AAA"/>
    <property type="match status" value="1"/>
</dbReference>
<keyword evidence="6" id="KW-0539">Nucleus</keyword>
<dbReference type="PANTHER" id="PTHR46765">
    <property type="entry name" value="P-LOOP CONTAINING NUCLEOSIDE TRIPHOSPHATE HYDROLASES SUPERFAMILY PROTEIN"/>
    <property type="match status" value="1"/>
</dbReference>
<dbReference type="GO" id="GO:0003677">
    <property type="term" value="F:DNA binding"/>
    <property type="evidence" value="ECO:0007669"/>
    <property type="project" value="UniProtKB-KW"/>
</dbReference>
<keyword evidence="5" id="KW-0238">DNA-binding</keyword>
<evidence type="ECO:0000256" key="6">
    <source>
        <dbReference type="ARBA" id="ARBA00023242"/>
    </source>
</evidence>
<evidence type="ECO:0000256" key="9">
    <source>
        <dbReference type="SAM" id="MobiDB-lite"/>
    </source>
</evidence>
<dbReference type="Gene3D" id="1.10.8.60">
    <property type="match status" value="1"/>
</dbReference>
<evidence type="ECO:0000259" key="10">
    <source>
        <dbReference type="SMART" id="SM00382"/>
    </source>
</evidence>
<feature type="compositionally biased region" description="Basic and acidic residues" evidence="9">
    <location>
        <begin position="38"/>
        <end position="73"/>
    </location>
</feature>
<name>A0AAD3YE28_9TREE</name>
<dbReference type="InterPro" id="IPR053016">
    <property type="entry name" value="CTF18-RFC_complex"/>
</dbReference>
<comment type="similarity">
    <text evidence="8">Belongs to the activator 1 small subunits family. CTF18 subfamily.</text>
</comment>
<dbReference type="GO" id="GO:0005634">
    <property type="term" value="C:nucleus"/>
    <property type="evidence" value="ECO:0007669"/>
    <property type="project" value="UniProtKB-SubCell"/>
</dbReference>
<dbReference type="GO" id="GO:0016887">
    <property type="term" value="F:ATP hydrolysis activity"/>
    <property type="evidence" value="ECO:0007669"/>
    <property type="project" value="InterPro"/>
</dbReference>
<dbReference type="SUPFAM" id="SSF52540">
    <property type="entry name" value="P-loop containing nucleoside triphosphate hydrolases"/>
    <property type="match status" value="1"/>
</dbReference>
<evidence type="ECO:0000256" key="2">
    <source>
        <dbReference type="ARBA" id="ARBA00022705"/>
    </source>
</evidence>
<comment type="subcellular location">
    <subcellularLocation>
        <location evidence="1">Nucleus</location>
    </subcellularLocation>
</comment>
<dbReference type="Proteomes" id="UP001222932">
    <property type="component" value="Unassembled WGS sequence"/>
</dbReference>
<comment type="caution">
    <text evidence="11">The sequence shown here is derived from an EMBL/GenBank/DDBJ whole genome shotgun (WGS) entry which is preliminary data.</text>
</comment>
<feature type="compositionally biased region" description="Acidic residues" evidence="9">
    <location>
        <begin position="22"/>
        <end position="37"/>
    </location>
</feature>
<dbReference type="InterPro" id="IPR003593">
    <property type="entry name" value="AAA+_ATPase"/>
</dbReference>
<dbReference type="GO" id="GO:0005524">
    <property type="term" value="F:ATP binding"/>
    <property type="evidence" value="ECO:0007669"/>
    <property type="project" value="UniProtKB-KW"/>
</dbReference>
<evidence type="ECO:0000313" key="12">
    <source>
        <dbReference type="Proteomes" id="UP001222932"/>
    </source>
</evidence>
<dbReference type="Pfam" id="PF00004">
    <property type="entry name" value="AAA"/>
    <property type="match status" value="1"/>
</dbReference>
<keyword evidence="7" id="KW-0131">Cell cycle</keyword>
<keyword evidence="4" id="KW-0067">ATP-binding</keyword>
<accession>A0AAD3YE28</accession>
<keyword evidence="12" id="KW-1185">Reference proteome</keyword>
<evidence type="ECO:0000256" key="7">
    <source>
        <dbReference type="ARBA" id="ARBA00023306"/>
    </source>
</evidence>
<dbReference type="InterPro" id="IPR027417">
    <property type="entry name" value="P-loop_NTPase"/>
</dbReference>
<dbReference type="InterPro" id="IPR047854">
    <property type="entry name" value="RFC_lid"/>
</dbReference>
<reference evidence="11" key="2">
    <citation type="submission" date="2023-06" db="EMBL/GenBank/DDBJ databases">
        <authorList>
            <person name="Kobayashi Y."/>
            <person name="Kayamori A."/>
            <person name="Aoki K."/>
            <person name="Shiwa Y."/>
            <person name="Fujita N."/>
            <person name="Sugita T."/>
            <person name="Iwasaki W."/>
            <person name="Tanaka N."/>
            <person name="Takashima M."/>
        </authorList>
    </citation>
    <scope>NUCLEOTIDE SEQUENCE</scope>
    <source>
        <strain evidence="11">HIS016</strain>
    </source>
</reference>
<feature type="domain" description="AAA+ ATPase" evidence="10">
    <location>
        <begin position="293"/>
        <end position="427"/>
    </location>
</feature>
<dbReference type="SMART" id="SM00382">
    <property type="entry name" value="AAA"/>
    <property type="match status" value="1"/>
</dbReference>
<feature type="region of interest" description="Disordered" evidence="9">
    <location>
        <begin position="1"/>
        <end position="153"/>
    </location>
</feature>
<dbReference type="GO" id="GO:0006260">
    <property type="term" value="P:DNA replication"/>
    <property type="evidence" value="ECO:0007669"/>
    <property type="project" value="UniProtKB-KW"/>
</dbReference>
<feature type="compositionally biased region" description="Basic and acidic residues" evidence="9">
    <location>
        <begin position="103"/>
        <end position="118"/>
    </location>
</feature>
<organism evidence="11 12">
    <name type="scientific">Cutaneotrichosporon spelunceum</name>
    <dbReference type="NCBI Taxonomy" id="1672016"/>
    <lineage>
        <taxon>Eukaryota</taxon>
        <taxon>Fungi</taxon>
        <taxon>Dikarya</taxon>
        <taxon>Basidiomycota</taxon>
        <taxon>Agaricomycotina</taxon>
        <taxon>Tremellomycetes</taxon>
        <taxon>Trichosporonales</taxon>
        <taxon>Trichosporonaceae</taxon>
        <taxon>Cutaneotrichosporon</taxon>
    </lineage>
</organism>
<feature type="region of interest" description="Disordered" evidence="9">
    <location>
        <begin position="776"/>
        <end position="836"/>
    </location>
</feature>
<evidence type="ECO:0000256" key="5">
    <source>
        <dbReference type="ARBA" id="ARBA00023125"/>
    </source>
</evidence>
<keyword evidence="2" id="KW-0235">DNA replication</keyword>
<evidence type="ECO:0000256" key="3">
    <source>
        <dbReference type="ARBA" id="ARBA00022741"/>
    </source>
</evidence>
<dbReference type="InterPro" id="IPR003959">
    <property type="entry name" value="ATPase_AAA_core"/>
</dbReference>
<proteinExistence type="inferred from homology"/>
<sequence length="850" mass="94209">MPSAPLFEPGDLFAFPPHPNEGPDEDELEALLADEEAERAAAKDSARLGKVKDNTDTAKAEAEEKRQRTEGAARRRAAMLAAITEDEPIEAVETQPSQYQSLRESRPEARPESQREFEPEFMFDLDERAYSPRSSLTSERRSPSPTRVLFDAAGRPMRAVRAATASGSTVQFKRRIKPRAPVDMIHAGQREAIDLLATPLHVLKAQADELRSAEKSREGRAETSTPGIRKGLWVDKYRPTKFSDLLGEDRVHRDVMTWLKEWDKCVFKRAAPKKRKIDESTNTFYHDPLGRPRERILLLSGPPGYGKTTLAHVVANHAGYRTLEINASDDRNAATVTTRIQNAIDAGAGINSDRPTCVIIDEIDGATGGGDHGFVRSLIKLIQDVPAKKKTKTAARPLRRPIICICNDLYAPALRPLRQHARIVRFHKSPSQFLVERLRFICDRERLKADLRVLTLLVDLAGADVRSCLNTLQFIKSRSPVLTADAVKSSSVGVKDAGTTLSTVWNALFVPMGAKQRRKEMGAADDGRYVDRLAFMLQACGDYDRVVQGCFEHYTHLKPLDTSFANMCRLHDWVGYFDHLSSHIGENMEFELMAYLPYAIVPWYSHFSAPSNAKRPIEWPKADYEAYLVRVGNEEIAESFKAAITPNLRSLFSSSTTLTELIPLLVRIISPPLKPVNANIVKASERAVLARLVELLIPLGLRFWQDKTEEGQPQMRLEPAIDVFVTYDGKRAGDIVASRFAVRQLVAQAMDGEIARRRGQGSTATSTAEALAEQYGAAKTGAKDKAEEPAAAPTDFFGRIRMPPTVGKAGADGDDVTVPGPGCSPSRPPSWIPGYRLLRSRPAPALSLPQ</sequence>
<evidence type="ECO:0000313" key="11">
    <source>
        <dbReference type="EMBL" id="GMK59840.1"/>
    </source>
</evidence>
<dbReference type="AlphaFoldDB" id="A0AAD3YE28"/>
<keyword evidence="3" id="KW-0547">Nucleotide-binding</keyword>
<protein>
    <recommendedName>
        <fullName evidence="10">AAA+ ATPase domain-containing protein</fullName>
    </recommendedName>
</protein>
<evidence type="ECO:0000256" key="1">
    <source>
        <dbReference type="ARBA" id="ARBA00004123"/>
    </source>
</evidence>
<dbReference type="Gene3D" id="3.40.50.300">
    <property type="entry name" value="P-loop containing nucleotide triphosphate hydrolases"/>
    <property type="match status" value="1"/>
</dbReference>
<dbReference type="PANTHER" id="PTHR46765:SF1">
    <property type="entry name" value="P-LOOP CONTAINING NUCLEOSIDE TRIPHOSPHATE HYDROLASES SUPERFAMILY PROTEIN"/>
    <property type="match status" value="1"/>
</dbReference>
<dbReference type="CDD" id="cd18140">
    <property type="entry name" value="HLD_clamp_RFC"/>
    <property type="match status" value="1"/>
</dbReference>